<reference evidence="1 2" key="1">
    <citation type="journal article" date="2019" name="Fungal Biol. Biotechnol.">
        <title>Draft genome sequence of fastidious pathogen Ceratobasidium theobromae, which causes vascular-streak dieback in Theobroma cacao.</title>
        <authorList>
            <person name="Ali S.S."/>
            <person name="Asman A."/>
            <person name="Shao J."/>
            <person name="Firmansyah A.P."/>
            <person name="Susilo A.W."/>
            <person name="Rosmana A."/>
            <person name="McMahon P."/>
            <person name="Junaid M."/>
            <person name="Guest D."/>
            <person name="Kheng T.Y."/>
            <person name="Meinhardt L.W."/>
            <person name="Bailey B.A."/>
        </authorList>
    </citation>
    <scope>NUCLEOTIDE SEQUENCE [LARGE SCALE GENOMIC DNA]</scope>
    <source>
        <strain evidence="1 2">CT2</strain>
    </source>
</reference>
<keyword evidence="2" id="KW-1185">Reference proteome</keyword>
<organism evidence="1 2">
    <name type="scientific">Ceratobasidium theobromae</name>
    <dbReference type="NCBI Taxonomy" id="1582974"/>
    <lineage>
        <taxon>Eukaryota</taxon>
        <taxon>Fungi</taxon>
        <taxon>Dikarya</taxon>
        <taxon>Basidiomycota</taxon>
        <taxon>Agaricomycotina</taxon>
        <taxon>Agaricomycetes</taxon>
        <taxon>Cantharellales</taxon>
        <taxon>Ceratobasidiaceae</taxon>
        <taxon>Ceratobasidium</taxon>
    </lineage>
</organism>
<proteinExistence type="predicted"/>
<dbReference type="EMBL" id="SSOP01000237">
    <property type="protein sequence ID" value="KAB5589710.1"/>
    <property type="molecule type" value="Genomic_DNA"/>
</dbReference>
<dbReference type="OrthoDB" id="6613063at2759"/>
<protein>
    <submittedName>
        <fullName evidence="1">Uncharacterized protein</fullName>
    </submittedName>
</protein>
<gene>
    <name evidence="1" type="ORF">CTheo_6847</name>
</gene>
<accession>A0A5N5QD58</accession>
<comment type="caution">
    <text evidence="1">The sequence shown here is derived from an EMBL/GenBank/DDBJ whole genome shotgun (WGS) entry which is preliminary data.</text>
</comment>
<evidence type="ECO:0000313" key="1">
    <source>
        <dbReference type="EMBL" id="KAB5589710.1"/>
    </source>
</evidence>
<sequence length="74" mass="8107">MPALTLPKSECFNIPMSQLFILAHITEAKGTSGDATEILISFRQMGHSFVVDVQAFENVVGRVETKALYHQANG</sequence>
<name>A0A5N5QD58_9AGAM</name>
<evidence type="ECO:0000313" key="2">
    <source>
        <dbReference type="Proteomes" id="UP000383932"/>
    </source>
</evidence>
<dbReference type="Proteomes" id="UP000383932">
    <property type="component" value="Unassembled WGS sequence"/>
</dbReference>
<dbReference type="AlphaFoldDB" id="A0A5N5QD58"/>